<dbReference type="InterPro" id="IPR036465">
    <property type="entry name" value="vWFA_dom_sf"/>
</dbReference>
<evidence type="ECO:0000313" key="5">
    <source>
        <dbReference type="Proteomes" id="UP000236724"/>
    </source>
</evidence>
<dbReference type="AlphaFoldDB" id="A0A1H6FGG8"/>
<feature type="signal peptide" evidence="2">
    <location>
        <begin position="1"/>
        <end position="22"/>
    </location>
</feature>
<reference evidence="4 5" key="1">
    <citation type="submission" date="2016-10" db="EMBL/GenBank/DDBJ databases">
        <authorList>
            <person name="de Groot N.N."/>
        </authorList>
    </citation>
    <scope>NUCLEOTIDE SEQUENCE [LARGE SCALE GENOMIC DNA]</scope>
    <source>
        <strain evidence="4">MBHS1</strain>
    </source>
</reference>
<proteinExistence type="predicted"/>
<dbReference type="PANTHER" id="PTHR10579:SF43">
    <property type="entry name" value="ZINC FINGER (C3HC4-TYPE RING FINGER) FAMILY PROTEIN"/>
    <property type="match status" value="1"/>
</dbReference>
<evidence type="ECO:0000259" key="3">
    <source>
        <dbReference type="PROSITE" id="PS50234"/>
    </source>
</evidence>
<accession>A0A1H6FGG8</accession>
<sequence>MKTVLQTVIACCVFFVSLSLSAHQVKLIAEPGSEAVLAGAPRTVYLKISLNGLPMESTRVRAPVNVALVLDRSGSMSGSKIQQAREAATRVLDYLQAKDIFAVVTYASSESVLVPATKLTDKDRIAADIAKIRPGGSTALYAGVSKGAAEVRKFLEAKRVNRVILLSDGLANVGPQTPAALGQLGMELGQDGIAVTTLGLGLDYNEDLMVQLARKSDGNHAFVENTNDLTRIFEQEFGDVLSVVAQQVEVLIRCQPGVKPLRLLGREGSVQGQQADVRLSQLYDGQEKYILLELQVPTGEAQQSLKLANVEVNYLDMQAQRKRQLQSEVLIQYSDSERHVKASANREVMIAVTEQVALESSKEAVRLRDAGDVQGARGLLQKNAEYLKQQGKVYAAPKLERQSTQNEEMSESLGERSWKRSRKQMRKDQYSIEKQQKY</sequence>
<name>A0A1H6FGG8_9GAMM</name>
<dbReference type="PROSITE" id="PS50234">
    <property type="entry name" value="VWFA"/>
    <property type="match status" value="1"/>
</dbReference>
<gene>
    <name evidence="4" type="ORF">MBHS_04331</name>
</gene>
<dbReference type="SUPFAM" id="SSF53300">
    <property type="entry name" value="vWA-like"/>
    <property type="match status" value="1"/>
</dbReference>
<organism evidence="4 5">
    <name type="scientific">Candidatus Venteria ishoeyi</name>
    <dbReference type="NCBI Taxonomy" id="1899563"/>
    <lineage>
        <taxon>Bacteria</taxon>
        <taxon>Pseudomonadati</taxon>
        <taxon>Pseudomonadota</taxon>
        <taxon>Gammaproteobacteria</taxon>
        <taxon>Thiotrichales</taxon>
        <taxon>Thiotrichaceae</taxon>
        <taxon>Venteria</taxon>
    </lineage>
</organism>
<evidence type="ECO:0000313" key="4">
    <source>
        <dbReference type="EMBL" id="SEH08439.1"/>
    </source>
</evidence>
<dbReference type="Gene3D" id="3.40.50.410">
    <property type="entry name" value="von Willebrand factor, type A domain"/>
    <property type="match status" value="1"/>
</dbReference>
<dbReference type="EMBL" id="FMSV02000549">
    <property type="protein sequence ID" value="SEH08439.1"/>
    <property type="molecule type" value="Genomic_DNA"/>
</dbReference>
<dbReference type="Proteomes" id="UP000236724">
    <property type="component" value="Unassembled WGS sequence"/>
</dbReference>
<dbReference type="InterPro" id="IPR002035">
    <property type="entry name" value="VWF_A"/>
</dbReference>
<dbReference type="OrthoDB" id="9805121at2"/>
<dbReference type="InterPro" id="IPR051266">
    <property type="entry name" value="CLCR"/>
</dbReference>
<evidence type="ECO:0000256" key="1">
    <source>
        <dbReference type="SAM" id="MobiDB-lite"/>
    </source>
</evidence>
<evidence type="ECO:0000256" key="2">
    <source>
        <dbReference type="SAM" id="SignalP"/>
    </source>
</evidence>
<feature type="compositionally biased region" description="Basic and acidic residues" evidence="1">
    <location>
        <begin position="426"/>
        <end position="438"/>
    </location>
</feature>
<dbReference type="PANTHER" id="PTHR10579">
    <property type="entry name" value="CALCIUM-ACTIVATED CHLORIDE CHANNEL REGULATOR"/>
    <property type="match status" value="1"/>
</dbReference>
<keyword evidence="5" id="KW-1185">Reference proteome</keyword>
<dbReference type="Pfam" id="PF00092">
    <property type="entry name" value="VWA"/>
    <property type="match status" value="1"/>
</dbReference>
<dbReference type="RefSeq" id="WP_103921981.1">
    <property type="nucleotide sequence ID" value="NZ_FMSV02000549.1"/>
</dbReference>
<protein>
    <submittedName>
        <fullName evidence="4">von Willebrand factor type A domain protein</fullName>
    </submittedName>
</protein>
<feature type="domain" description="VWFA" evidence="3">
    <location>
        <begin position="65"/>
        <end position="241"/>
    </location>
</feature>
<dbReference type="SMART" id="SM00327">
    <property type="entry name" value="VWA"/>
    <property type="match status" value="1"/>
</dbReference>
<feature type="region of interest" description="Disordered" evidence="1">
    <location>
        <begin position="396"/>
        <end position="438"/>
    </location>
</feature>
<keyword evidence="2" id="KW-0732">Signal</keyword>
<feature type="chain" id="PRO_5014815739" evidence="2">
    <location>
        <begin position="23"/>
        <end position="438"/>
    </location>
</feature>